<dbReference type="InParanoid" id="A0A5F8GDM1"/>
<sequence length="98" mass="11805">MFISGRRSCRNLNTGKERFLTQKKRNRRLQSSLRLITKGWTLRSCPRSRKFLSSWSTCALYSLSPMEFFLTNWCFQCFKKISYLNIWNTFKKTPYLLS</sequence>
<protein>
    <submittedName>
        <fullName evidence="1">Uncharacterized protein</fullName>
    </submittedName>
</protein>
<dbReference type="Proteomes" id="UP000002280">
    <property type="component" value="Chromosome 5"/>
</dbReference>
<dbReference type="OMA" id="WSTCALY"/>
<name>A0A5F8GDM1_MONDO</name>
<reference evidence="1" key="2">
    <citation type="submission" date="2025-08" db="UniProtKB">
        <authorList>
            <consortium name="Ensembl"/>
        </authorList>
    </citation>
    <scope>IDENTIFICATION</scope>
</reference>
<organism evidence="1 2">
    <name type="scientific">Monodelphis domestica</name>
    <name type="common">Gray short-tailed opossum</name>
    <dbReference type="NCBI Taxonomy" id="13616"/>
    <lineage>
        <taxon>Eukaryota</taxon>
        <taxon>Metazoa</taxon>
        <taxon>Chordata</taxon>
        <taxon>Craniata</taxon>
        <taxon>Vertebrata</taxon>
        <taxon>Euteleostomi</taxon>
        <taxon>Mammalia</taxon>
        <taxon>Metatheria</taxon>
        <taxon>Didelphimorphia</taxon>
        <taxon>Didelphidae</taxon>
        <taxon>Monodelphis</taxon>
    </lineage>
</organism>
<accession>A0A5F8GDM1</accession>
<dbReference type="GeneTree" id="ENSGT01150000287053"/>
<evidence type="ECO:0000313" key="1">
    <source>
        <dbReference type="Ensembl" id="ENSMODP00000045489.1"/>
    </source>
</evidence>
<keyword evidence="2" id="KW-1185">Reference proteome</keyword>
<reference evidence="1 2" key="1">
    <citation type="journal article" date="2007" name="Nature">
        <title>Genome of the marsupial Monodelphis domestica reveals innovation in non-coding sequences.</title>
        <authorList>
            <person name="Mikkelsen T.S."/>
            <person name="Wakefield M.J."/>
            <person name="Aken B."/>
            <person name="Amemiya C.T."/>
            <person name="Chang J.L."/>
            <person name="Duke S."/>
            <person name="Garber M."/>
            <person name="Gentles A.J."/>
            <person name="Goodstadt L."/>
            <person name="Heger A."/>
            <person name="Jurka J."/>
            <person name="Kamal M."/>
            <person name="Mauceli E."/>
            <person name="Searle S.M."/>
            <person name="Sharpe T."/>
            <person name="Baker M.L."/>
            <person name="Batzer M.A."/>
            <person name="Benos P.V."/>
            <person name="Belov K."/>
            <person name="Clamp M."/>
            <person name="Cook A."/>
            <person name="Cuff J."/>
            <person name="Das R."/>
            <person name="Davidow L."/>
            <person name="Deakin J.E."/>
            <person name="Fazzari M.J."/>
            <person name="Glass J.L."/>
            <person name="Grabherr M."/>
            <person name="Greally J.M."/>
            <person name="Gu W."/>
            <person name="Hore T.A."/>
            <person name="Huttley G.A."/>
            <person name="Kleber M."/>
            <person name="Jirtle R.L."/>
            <person name="Koina E."/>
            <person name="Lee J.T."/>
            <person name="Mahony S."/>
            <person name="Marra M.A."/>
            <person name="Miller R.D."/>
            <person name="Nicholls R.D."/>
            <person name="Oda M."/>
            <person name="Papenfuss A.T."/>
            <person name="Parra Z.E."/>
            <person name="Pollock D.D."/>
            <person name="Ray D.A."/>
            <person name="Schein J.E."/>
            <person name="Speed T.P."/>
            <person name="Thompson K."/>
            <person name="VandeBerg J.L."/>
            <person name="Wade C.M."/>
            <person name="Walker J.A."/>
            <person name="Waters P.D."/>
            <person name="Webber C."/>
            <person name="Weidman J.R."/>
            <person name="Xie X."/>
            <person name="Zody M.C."/>
            <person name="Baldwin J."/>
            <person name="Abdouelleil A."/>
            <person name="Abdulkadir J."/>
            <person name="Abebe A."/>
            <person name="Abera B."/>
            <person name="Abreu J."/>
            <person name="Acer S.C."/>
            <person name="Aftuck L."/>
            <person name="Alexander A."/>
            <person name="An P."/>
            <person name="Anderson E."/>
            <person name="Anderson S."/>
            <person name="Arachi H."/>
            <person name="Azer M."/>
            <person name="Bachantsang P."/>
            <person name="Barry A."/>
            <person name="Bayul T."/>
            <person name="Berlin A."/>
            <person name="Bessette D."/>
            <person name="Bloom T."/>
            <person name="Bloom T."/>
            <person name="Boguslavskiy L."/>
            <person name="Bonnet C."/>
            <person name="Boukhgalter B."/>
            <person name="Bourzgui I."/>
            <person name="Brown A."/>
            <person name="Cahill P."/>
            <person name="Channer S."/>
            <person name="Cheshatsang Y."/>
            <person name="Chuda L."/>
            <person name="Citroen M."/>
            <person name="Collymore A."/>
            <person name="Cooke P."/>
            <person name="Costello M."/>
            <person name="D'Aco K."/>
            <person name="Daza R."/>
            <person name="De Haan G."/>
            <person name="DeGray S."/>
            <person name="DeMaso C."/>
            <person name="Dhargay N."/>
            <person name="Dooley K."/>
            <person name="Dooley E."/>
            <person name="Doricent M."/>
            <person name="Dorje P."/>
            <person name="Dorjee K."/>
            <person name="Dupes A."/>
            <person name="Elong R."/>
            <person name="Falk J."/>
            <person name="Farina A."/>
            <person name="Faro S."/>
            <person name="Ferguson D."/>
            <person name="Fisher S."/>
            <person name="Foley C.D."/>
            <person name="Franke A."/>
            <person name="Friedrich D."/>
            <person name="Gadbois L."/>
            <person name="Gearin G."/>
            <person name="Gearin C.R."/>
            <person name="Giannoukos G."/>
            <person name="Goode T."/>
            <person name="Graham J."/>
            <person name="Grandbois E."/>
            <person name="Grewal S."/>
            <person name="Gyaltsen K."/>
            <person name="Hafez N."/>
            <person name="Hagos B."/>
            <person name="Hall J."/>
            <person name="Henson C."/>
            <person name="Hollinger A."/>
            <person name="Honan T."/>
            <person name="Huard M.D."/>
            <person name="Hughes L."/>
            <person name="Hurhula B."/>
            <person name="Husby M.E."/>
            <person name="Kamat A."/>
            <person name="Kanga B."/>
            <person name="Kashin S."/>
            <person name="Khazanovich D."/>
            <person name="Kisner P."/>
            <person name="Lance K."/>
            <person name="Lara M."/>
            <person name="Lee W."/>
            <person name="Lennon N."/>
            <person name="Letendre F."/>
            <person name="LeVine R."/>
            <person name="Lipovsky A."/>
            <person name="Liu X."/>
            <person name="Liu J."/>
            <person name="Liu S."/>
            <person name="Lokyitsang T."/>
            <person name="Lokyitsang Y."/>
            <person name="Lubonja R."/>
            <person name="Lui A."/>
            <person name="MacDonald P."/>
            <person name="Magnisalis V."/>
            <person name="Maru K."/>
            <person name="Matthews C."/>
            <person name="McCusker W."/>
            <person name="McDonough S."/>
            <person name="Mehta T."/>
            <person name="Meldrim J."/>
            <person name="Meneus L."/>
            <person name="Mihai O."/>
            <person name="Mihalev A."/>
            <person name="Mihova T."/>
            <person name="Mittelman R."/>
            <person name="Mlenga V."/>
            <person name="Montmayeur A."/>
            <person name="Mulrain L."/>
            <person name="Navidi A."/>
            <person name="Naylor J."/>
            <person name="Negash T."/>
            <person name="Nguyen T."/>
            <person name="Nguyen N."/>
            <person name="Nicol R."/>
            <person name="Norbu C."/>
            <person name="Norbu N."/>
            <person name="Novod N."/>
            <person name="O'Neill B."/>
            <person name="Osman S."/>
            <person name="Markiewicz E."/>
            <person name="Oyono O.L."/>
            <person name="Patti C."/>
            <person name="Phunkhang P."/>
            <person name="Pierre F."/>
            <person name="Priest M."/>
            <person name="Raghuraman S."/>
            <person name="Rege F."/>
            <person name="Reyes R."/>
            <person name="Rise C."/>
            <person name="Rogov P."/>
            <person name="Ross K."/>
            <person name="Ryan E."/>
            <person name="Settipalli S."/>
            <person name="Shea T."/>
            <person name="Sherpa N."/>
            <person name="Shi L."/>
            <person name="Shih D."/>
            <person name="Sparrow T."/>
            <person name="Spaulding J."/>
            <person name="Stalker J."/>
            <person name="Stange-Thomann N."/>
            <person name="Stavropoulos S."/>
            <person name="Stone C."/>
            <person name="Strader C."/>
            <person name="Tesfaye S."/>
            <person name="Thomson T."/>
            <person name="Thoulutsang Y."/>
            <person name="Thoulutsang D."/>
            <person name="Topham K."/>
            <person name="Topping I."/>
            <person name="Tsamla T."/>
            <person name="Vassiliev H."/>
            <person name="Vo A."/>
            <person name="Wangchuk T."/>
            <person name="Wangdi T."/>
            <person name="Weiand M."/>
            <person name="Wilkinson J."/>
            <person name="Wilson A."/>
            <person name="Yadav S."/>
            <person name="Young G."/>
            <person name="Yu Q."/>
            <person name="Zembek L."/>
            <person name="Zhong D."/>
            <person name="Zimmer A."/>
            <person name="Zwirko Z."/>
            <person name="Jaffe D.B."/>
            <person name="Alvarez P."/>
            <person name="Brockman W."/>
            <person name="Butler J."/>
            <person name="Chin C."/>
            <person name="Gnerre S."/>
            <person name="MacCallum I."/>
            <person name="Graves J.A."/>
            <person name="Ponting C.P."/>
            <person name="Breen M."/>
            <person name="Samollow P.B."/>
            <person name="Lander E.S."/>
            <person name="Lindblad-Toh K."/>
        </authorList>
    </citation>
    <scope>NUCLEOTIDE SEQUENCE [LARGE SCALE GENOMIC DNA]</scope>
</reference>
<evidence type="ECO:0000313" key="2">
    <source>
        <dbReference type="Proteomes" id="UP000002280"/>
    </source>
</evidence>
<dbReference type="Ensembl" id="ENSMODT00000082509.1">
    <property type="protein sequence ID" value="ENSMODP00000045489.1"/>
    <property type="gene ID" value="ENSMODG00000046146.1"/>
</dbReference>
<dbReference type="Bgee" id="ENSMODG00000046146">
    <property type="expression patterns" value="Expressed in blood and 8 other cell types or tissues"/>
</dbReference>
<dbReference type="AlphaFoldDB" id="A0A5F8GDM1"/>
<reference evidence="1" key="3">
    <citation type="submission" date="2025-09" db="UniProtKB">
        <authorList>
            <consortium name="Ensembl"/>
        </authorList>
    </citation>
    <scope>IDENTIFICATION</scope>
</reference>
<proteinExistence type="predicted"/>